<dbReference type="InterPro" id="IPR009078">
    <property type="entry name" value="Ferritin-like_SF"/>
</dbReference>
<dbReference type="PANTHER" id="PTHR42932">
    <property type="entry name" value="GENERAL STRESS PROTEIN 20U"/>
    <property type="match status" value="1"/>
</dbReference>
<evidence type="ECO:0000313" key="5">
    <source>
        <dbReference type="EMBL" id="AYD46745.1"/>
    </source>
</evidence>
<accession>A0A386HLT7</accession>
<dbReference type="PROSITE" id="PS00819">
    <property type="entry name" value="DPS_2"/>
    <property type="match status" value="1"/>
</dbReference>
<dbReference type="PANTHER" id="PTHR42932:SF3">
    <property type="entry name" value="DNA PROTECTION DURING STARVATION PROTEIN"/>
    <property type="match status" value="1"/>
</dbReference>
<keyword evidence="3" id="KW-0175">Coiled coil</keyword>
<keyword evidence="6" id="KW-1185">Reference proteome</keyword>
<reference evidence="5 6" key="1">
    <citation type="submission" date="2018-09" db="EMBL/GenBank/DDBJ databases">
        <title>Arachidicoccus sp. nov., a bacterium isolated from soil.</title>
        <authorList>
            <person name="Weon H.-Y."/>
            <person name="Kwon S.-W."/>
            <person name="Lee S.A."/>
        </authorList>
    </citation>
    <scope>NUCLEOTIDE SEQUENCE [LARGE SCALE GENOMIC DNA]</scope>
    <source>
        <strain evidence="5 6">KIS59-12</strain>
    </source>
</reference>
<gene>
    <name evidence="5" type="ORF">D6B99_03395</name>
</gene>
<feature type="domain" description="Ferritin/DPS" evidence="4">
    <location>
        <begin position="38"/>
        <end position="178"/>
    </location>
</feature>
<dbReference type="Proteomes" id="UP000266118">
    <property type="component" value="Chromosome"/>
</dbReference>
<dbReference type="InterPro" id="IPR002177">
    <property type="entry name" value="DPS_DNA-bd"/>
</dbReference>
<dbReference type="OrthoDB" id="9797023at2"/>
<dbReference type="GO" id="GO:0016722">
    <property type="term" value="F:oxidoreductase activity, acting on metal ions"/>
    <property type="evidence" value="ECO:0007669"/>
    <property type="project" value="InterPro"/>
</dbReference>
<dbReference type="InterPro" id="IPR012347">
    <property type="entry name" value="Ferritin-like"/>
</dbReference>
<dbReference type="SUPFAM" id="SSF47240">
    <property type="entry name" value="Ferritin-like"/>
    <property type="match status" value="1"/>
</dbReference>
<dbReference type="PRINTS" id="PR01346">
    <property type="entry name" value="HELNAPAPROT"/>
</dbReference>
<comment type="similarity">
    <text evidence="1 2">Belongs to the Dps family.</text>
</comment>
<dbReference type="EMBL" id="CP032489">
    <property type="protein sequence ID" value="AYD46745.1"/>
    <property type="molecule type" value="Genomic_DNA"/>
</dbReference>
<evidence type="ECO:0000256" key="3">
    <source>
        <dbReference type="SAM" id="Coils"/>
    </source>
</evidence>
<dbReference type="AlphaFoldDB" id="A0A386HLT7"/>
<evidence type="ECO:0000256" key="2">
    <source>
        <dbReference type="RuleBase" id="RU003875"/>
    </source>
</evidence>
<evidence type="ECO:0000313" key="6">
    <source>
        <dbReference type="Proteomes" id="UP000266118"/>
    </source>
</evidence>
<sequence>MKNDKSLKVASPEKLKSAKVAAGLDIGISAKNAQAVANKLQQLLSDEQILYAKTRNYHWNIEGPNFMEMHKFYEGLYGELAEVIDQIAERIRKIGHYAQGRLEDFLKQTNLLEGEYTNDQNTQLRNLLSDHEVIIRNLRNDIKDFEDKYKDVGTTDFVTGLLQEHEQWAWFLRSYITK</sequence>
<dbReference type="GO" id="GO:0008199">
    <property type="term" value="F:ferric iron binding"/>
    <property type="evidence" value="ECO:0007669"/>
    <property type="project" value="InterPro"/>
</dbReference>
<dbReference type="RefSeq" id="WP_119985093.1">
    <property type="nucleotide sequence ID" value="NZ_CP032489.1"/>
</dbReference>
<proteinExistence type="inferred from homology"/>
<dbReference type="InterPro" id="IPR008331">
    <property type="entry name" value="Ferritin_DPS_dom"/>
</dbReference>
<evidence type="ECO:0000256" key="1">
    <source>
        <dbReference type="ARBA" id="ARBA00009497"/>
    </source>
</evidence>
<protein>
    <submittedName>
        <fullName evidence="5">DNA starvation/stationary phase protection protein</fullName>
    </submittedName>
</protein>
<dbReference type="CDD" id="cd01043">
    <property type="entry name" value="DPS"/>
    <property type="match status" value="1"/>
</dbReference>
<evidence type="ECO:0000259" key="4">
    <source>
        <dbReference type="Pfam" id="PF00210"/>
    </source>
</evidence>
<dbReference type="PIRSF" id="PIRSF005900">
    <property type="entry name" value="Dps"/>
    <property type="match status" value="1"/>
</dbReference>
<dbReference type="KEGG" id="ark:D6B99_03395"/>
<organism evidence="5 6">
    <name type="scientific">Arachidicoccus soli</name>
    <dbReference type="NCBI Taxonomy" id="2341117"/>
    <lineage>
        <taxon>Bacteria</taxon>
        <taxon>Pseudomonadati</taxon>
        <taxon>Bacteroidota</taxon>
        <taxon>Chitinophagia</taxon>
        <taxon>Chitinophagales</taxon>
        <taxon>Chitinophagaceae</taxon>
        <taxon>Arachidicoccus</taxon>
    </lineage>
</organism>
<dbReference type="Pfam" id="PF00210">
    <property type="entry name" value="Ferritin"/>
    <property type="match status" value="1"/>
</dbReference>
<feature type="coiled-coil region" evidence="3">
    <location>
        <begin position="121"/>
        <end position="155"/>
    </location>
</feature>
<name>A0A386HLT7_9BACT</name>
<dbReference type="Gene3D" id="1.20.1260.10">
    <property type="match status" value="1"/>
</dbReference>
<dbReference type="InterPro" id="IPR023188">
    <property type="entry name" value="DPS_DNA-bd_CS"/>
</dbReference>